<dbReference type="PANTHER" id="PTHR21021">
    <property type="entry name" value="GAF/PUTATIVE CYTOSKELETAL PROTEIN"/>
    <property type="match status" value="1"/>
</dbReference>
<gene>
    <name evidence="3" type="ORF">M427DRAFT_41281</name>
</gene>
<name>A0A139AV02_GONPJ</name>
<proteinExistence type="inferred from homology"/>
<protein>
    <submittedName>
        <fullName evidence="3">TIP41-domain-containing protein</fullName>
    </submittedName>
</protein>
<dbReference type="OrthoDB" id="10253878at2759"/>
<dbReference type="Pfam" id="PF04176">
    <property type="entry name" value="TIP41"/>
    <property type="match status" value="1"/>
</dbReference>
<dbReference type="GO" id="GO:0031929">
    <property type="term" value="P:TOR signaling"/>
    <property type="evidence" value="ECO:0007669"/>
    <property type="project" value="TreeGrafter"/>
</dbReference>
<keyword evidence="4" id="KW-1185">Reference proteome</keyword>
<accession>A0A139AV02</accession>
<reference evidence="3 4" key="1">
    <citation type="journal article" date="2015" name="Genome Biol. Evol.">
        <title>Phylogenomic analyses indicate that early fungi evolved digesting cell walls of algal ancestors of land plants.</title>
        <authorList>
            <person name="Chang Y."/>
            <person name="Wang S."/>
            <person name="Sekimoto S."/>
            <person name="Aerts A.L."/>
            <person name="Choi C."/>
            <person name="Clum A."/>
            <person name="LaButti K.M."/>
            <person name="Lindquist E.A."/>
            <person name="Yee Ngan C."/>
            <person name="Ohm R.A."/>
            <person name="Salamov A.A."/>
            <person name="Grigoriev I.V."/>
            <person name="Spatafora J.W."/>
            <person name="Berbee M.L."/>
        </authorList>
    </citation>
    <scope>NUCLEOTIDE SEQUENCE [LARGE SCALE GENOMIC DNA]</scope>
    <source>
        <strain evidence="3 4">JEL478</strain>
    </source>
</reference>
<feature type="compositionally biased region" description="Polar residues" evidence="2">
    <location>
        <begin position="281"/>
        <end position="290"/>
    </location>
</feature>
<dbReference type="InterPro" id="IPR051330">
    <property type="entry name" value="Phosphatase_reg/MetRdx"/>
</dbReference>
<evidence type="ECO:0000256" key="2">
    <source>
        <dbReference type="SAM" id="MobiDB-lite"/>
    </source>
</evidence>
<evidence type="ECO:0000313" key="4">
    <source>
        <dbReference type="Proteomes" id="UP000070544"/>
    </source>
</evidence>
<dbReference type="PANTHER" id="PTHR21021:SF16">
    <property type="entry name" value="TIP41-LIKE PROTEIN"/>
    <property type="match status" value="1"/>
</dbReference>
<dbReference type="EMBL" id="KQ965735">
    <property type="protein sequence ID" value="KXS20529.1"/>
    <property type="molecule type" value="Genomic_DNA"/>
</dbReference>
<dbReference type="AlphaFoldDB" id="A0A139AV02"/>
<sequence>MLFGSHVLSLTHRPSLFSLSFRATDALRFVDSNHAEEGVQVEAAGVWKRGASGTERANMQIIRPYDWTFTPWGYKGISSKVHVPPDGGALKTDASDLVDGTPLAQASACAEGATSKQTDSSPNLHEFRPCSGTSGATIDYALLSRRDPILFFDEIPLYEDELSDNGSTALFAKVRVMQHSLLILLRHFLRIDNVLFRITDTRVFITFQAPAGAPPFSQTTPANVVVREHRVSQVPYDAVRMRLCKPARVSGTVHARPNQGTPARNAHYVTHSTSVSHTYTPQPVRSSSGRTLGPVSSFGSPSVSPPIAADEEEEDRTGLTDRDRVTQFVEEILDEVLGRGLGGRMASENGSVLHEGGRGGPTEFWRIVEREELVVE</sequence>
<dbReference type="GO" id="GO:0005829">
    <property type="term" value="C:cytosol"/>
    <property type="evidence" value="ECO:0007669"/>
    <property type="project" value="TreeGrafter"/>
</dbReference>
<evidence type="ECO:0000313" key="3">
    <source>
        <dbReference type="EMBL" id="KXS20529.1"/>
    </source>
</evidence>
<organism evidence="3 4">
    <name type="scientific">Gonapodya prolifera (strain JEL478)</name>
    <name type="common">Monoblepharis prolifera</name>
    <dbReference type="NCBI Taxonomy" id="1344416"/>
    <lineage>
        <taxon>Eukaryota</taxon>
        <taxon>Fungi</taxon>
        <taxon>Fungi incertae sedis</taxon>
        <taxon>Chytridiomycota</taxon>
        <taxon>Chytridiomycota incertae sedis</taxon>
        <taxon>Monoblepharidomycetes</taxon>
        <taxon>Monoblepharidales</taxon>
        <taxon>Gonapodyaceae</taxon>
        <taxon>Gonapodya</taxon>
    </lineage>
</organism>
<feature type="compositionally biased region" description="Low complexity" evidence="2">
    <location>
        <begin position="293"/>
        <end position="306"/>
    </location>
</feature>
<feature type="region of interest" description="Disordered" evidence="2">
    <location>
        <begin position="274"/>
        <end position="322"/>
    </location>
</feature>
<dbReference type="Proteomes" id="UP000070544">
    <property type="component" value="Unassembled WGS sequence"/>
</dbReference>
<comment type="similarity">
    <text evidence="1">Belongs to the TIP41 family.</text>
</comment>
<evidence type="ECO:0000256" key="1">
    <source>
        <dbReference type="ARBA" id="ARBA00006658"/>
    </source>
</evidence>
<dbReference type="STRING" id="1344416.A0A139AV02"/>
<dbReference type="InterPro" id="IPR007303">
    <property type="entry name" value="TIP41-like"/>
</dbReference>